<name>A0AAV5DME3_ELECO</name>
<evidence type="ECO:0000313" key="3">
    <source>
        <dbReference type="Proteomes" id="UP001054889"/>
    </source>
</evidence>
<feature type="region of interest" description="Disordered" evidence="1">
    <location>
        <begin position="61"/>
        <end position="82"/>
    </location>
</feature>
<feature type="region of interest" description="Disordered" evidence="1">
    <location>
        <begin position="1"/>
        <end position="45"/>
    </location>
</feature>
<keyword evidence="3" id="KW-1185">Reference proteome</keyword>
<organism evidence="2 3">
    <name type="scientific">Eleusine coracana subsp. coracana</name>
    <dbReference type="NCBI Taxonomy" id="191504"/>
    <lineage>
        <taxon>Eukaryota</taxon>
        <taxon>Viridiplantae</taxon>
        <taxon>Streptophyta</taxon>
        <taxon>Embryophyta</taxon>
        <taxon>Tracheophyta</taxon>
        <taxon>Spermatophyta</taxon>
        <taxon>Magnoliopsida</taxon>
        <taxon>Liliopsida</taxon>
        <taxon>Poales</taxon>
        <taxon>Poaceae</taxon>
        <taxon>PACMAD clade</taxon>
        <taxon>Chloridoideae</taxon>
        <taxon>Cynodonteae</taxon>
        <taxon>Eleusininae</taxon>
        <taxon>Eleusine</taxon>
    </lineage>
</organism>
<evidence type="ECO:0000256" key="1">
    <source>
        <dbReference type="SAM" id="MobiDB-lite"/>
    </source>
</evidence>
<sequence length="180" mass="19465">MHRSSETGDPWTGQIQRPTNSQTFRPPHNTGSAVADPRISQQSWPGQAVLLRPYTPWPPQASVPPLLNTPNSQQNGEAGAEVAAADVNPVIDSCDENMVPKINMLFDENDQDDGVDLVERSTDDFPHKQNLINENATGYTPEVDNIVSGGMHSHANFINGSADGSLTFPFTLGAGALDFR</sequence>
<evidence type="ECO:0000313" key="2">
    <source>
        <dbReference type="EMBL" id="GJN11361.1"/>
    </source>
</evidence>
<reference evidence="2" key="1">
    <citation type="journal article" date="2018" name="DNA Res.">
        <title>Multiple hybrid de novo genome assembly of finger millet, an orphan allotetraploid crop.</title>
        <authorList>
            <person name="Hatakeyama M."/>
            <person name="Aluri S."/>
            <person name="Balachadran M.T."/>
            <person name="Sivarajan S.R."/>
            <person name="Patrignani A."/>
            <person name="Gruter S."/>
            <person name="Poveda L."/>
            <person name="Shimizu-Inatsugi R."/>
            <person name="Baeten J."/>
            <person name="Francoijs K.J."/>
            <person name="Nataraja K.N."/>
            <person name="Reddy Y.A.N."/>
            <person name="Phadnis S."/>
            <person name="Ravikumar R.L."/>
            <person name="Schlapbach R."/>
            <person name="Sreeman S.M."/>
            <person name="Shimizu K.K."/>
        </authorList>
    </citation>
    <scope>NUCLEOTIDE SEQUENCE</scope>
</reference>
<protein>
    <submittedName>
        <fullName evidence="2">Uncharacterized protein</fullName>
    </submittedName>
</protein>
<accession>A0AAV5DME3</accession>
<feature type="compositionally biased region" description="Low complexity" evidence="1">
    <location>
        <begin position="73"/>
        <end position="82"/>
    </location>
</feature>
<dbReference type="EMBL" id="BQKI01000018">
    <property type="protein sequence ID" value="GJN11361.1"/>
    <property type="molecule type" value="Genomic_DNA"/>
</dbReference>
<feature type="compositionally biased region" description="Polar residues" evidence="1">
    <location>
        <begin position="13"/>
        <end position="32"/>
    </location>
</feature>
<gene>
    <name evidence="2" type="primary">ga29547</name>
    <name evidence="2" type="ORF">PR202_ga29547</name>
</gene>
<proteinExistence type="predicted"/>
<dbReference type="AlphaFoldDB" id="A0AAV5DME3"/>
<reference evidence="2" key="2">
    <citation type="submission" date="2021-12" db="EMBL/GenBank/DDBJ databases">
        <title>Resequencing data analysis of finger millet.</title>
        <authorList>
            <person name="Hatakeyama M."/>
            <person name="Aluri S."/>
            <person name="Balachadran M.T."/>
            <person name="Sivarajan S.R."/>
            <person name="Poveda L."/>
            <person name="Shimizu-Inatsugi R."/>
            <person name="Schlapbach R."/>
            <person name="Sreeman S.M."/>
            <person name="Shimizu K.K."/>
        </authorList>
    </citation>
    <scope>NUCLEOTIDE SEQUENCE</scope>
</reference>
<dbReference type="Proteomes" id="UP001054889">
    <property type="component" value="Unassembled WGS sequence"/>
</dbReference>
<comment type="caution">
    <text evidence="2">The sequence shown here is derived from an EMBL/GenBank/DDBJ whole genome shotgun (WGS) entry which is preliminary data.</text>
</comment>